<feature type="chain" id="PRO_5031044896" evidence="3">
    <location>
        <begin position="23"/>
        <end position="349"/>
    </location>
</feature>
<dbReference type="PANTHER" id="PTHR43037">
    <property type="entry name" value="UNNAMED PRODUCT-RELATED"/>
    <property type="match status" value="1"/>
</dbReference>
<sequence>MSVTALLLAAGLGLGLATPLQAQETPAALPALAASTEATSVIGVSAGGYMATQLAVAWPSRFSGLGVVAAGPWACARGELGRALGQCMFTRLGPPDLAAIQARHRDYLSRDLVGAPEALADLRVFVWHGDADPTVDPSLGRSLVKQFEGWLATPDRQLRFREGEGAAHGWPVGAGSDAPTDALADCGEGGGSHLLACEPAIAEAALTWLHGAPAAGEPGETGGRLVRFDQSDFAARGLADSGYLFVPAGCEAGGCALTVALHGCEMSAAEGDEAFVRYSGLNHRAAADRRVVLYPQVEASLANPKACWDWWGYAESAWQLDPLHDSRRGSQIEALMGMVDRLQATPDAD</sequence>
<evidence type="ECO:0000313" key="4">
    <source>
        <dbReference type="EMBL" id="MBB3230512.1"/>
    </source>
</evidence>
<evidence type="ECO:0000256" key="3">
    <source>
        <dbReference type="SAM" id="SignalP"/>
    </source>
</evidence>
<dbReference type="Proteomes" id="UP000518892">
    <property type="component" value="Unassembled WGS sequence"/>
</dbReference>
<organism evidence="4 5">
    <name type="scientific">Halomonas stenophila</name>
    <dbReference type="NCBI Taxonomy" id="795312"/>
    <lineage>
        <taxon>Bacteria</taxon>
        <taxon>Pseudomonadati</taxon>
        <taxon>Pseudomonadota</taxon>
        <taxon>Gammaproteobacteria</taxon>
        <taxon>Oceanospirillales</taxon>
        <taxon>Halomonadaceae</taxon>
        <taxon>Halomonas</taxon>
    </lineage>
</organism>
<dbReference type="EMBL" id="JACHXR010000003">
    <property type="protein sequence ID" value="MBB3230512.1"/>
    <property type="molecule type" value="Genomic_DNA"/>
</dbReference>
<dbReference type="GO" id="GO:0016787">
    <property type="term" value="F:hydrolase activity"/>
    <property type="evidence" value="ECO:0007669"/>
    <property type="project" value="UniProtKB-KW"/>
</dbReference>
<dbReference type="SUPFAM" id="SSF53474">
    <property type="entry name" value="alpha/beta-Hydrolases"/>
    <property type="match status" value="1"/>
</dbReference>
<dbReference type="PANTHER" id="PTHR43037:SF5">
    <property type="entry name" value="FERULOYL ESTERASE"/>
    <property type="match status" value="1"/>
</dbReference>
<dbReference type="RefSeq" id="WP_183383005.1">
    <property type="nucleotide sequence ID" value="NZ_JACHXR010000003.1"/>
</dbReference>
<keyword evidence="2" id="KW-0378">Hydrolase</keyword>
<feature type="signal peptide" evidence="3">
    <location>
        <begin position="1"/>
        <end position="22"/>
    </location>
</feature>
<dbReference type="InterPro" id="IPR050955">
    <property type="entry name" value="Plant_Biomass_Hydrol_Est"/>
</dbReference>
<evidence type="ECO:0000313" key="5">
    <source>
        <dbReference type="Proteomes" id="UP000518892"/>
    </source>
</evidence>
<dbReference type="InterPro" id="IPR029058">
    <property type="entry name" value="AB_hydrolase_fold"/>
</dbReference>
<evidence type="ECO:0000256" key="1">
    <source>
        <dbReference type="ARBA" id="ARBA00022729"/>
    </source>
</evidence>
<dbReference type="AlphaFoldDB" id="A0A7W5ET49"/>
<proteinExistence type="predicted"/>
<evidence type="ECO:0000256" key="2">
    <source>
        <dbReference type="ARBA" id="ARBA00022801"/>
    </source>
</evidence>
<reference evidence="4 5" key="1">
    <citation type="submission" date="2020-08" db="EMBL/GenBank/DDBJ databases">
        <title>Genomic Encyclopedia of Type Strains, Phase III (KMG-III): the genomes of soil and plant-associated and newly described type strains.</title>
        <authorList>
            <person name="Whitman W."/>
        </authorList>
    </citation>
    <scope>NUCLEOTIDE SEQUENCE [LARGE SCALE GENOMIC DNA]</scope>
    <source>
        <strain evidence="4 5">CECT 7744</strain>
    </source>
</reference>
<gene>
    <name evidence="4" type="ORF">FHR97_001361</name>
</gene>
<name>A0A7W5ET49_9GAMM</name>
<accession>A0A7W5ET49</accession>
<protein>
    <submittedName>
        <fullName evidence="4">Poly(3-hydroxybutyrate) depolymerase</fullName>
    </submittedName>
</protein>
<keyword evidence="5" id="KW-1185">Reference proteome</keyword>
<dbReference type="Gene3D" id="3.40.50.1820">
    <property type="entry name" value="alpha/beta hydrolase"/>
    <property type="match status" value="2"/>
</dbReference>
<comment type="caution">
    <text evidence="4">The sequence shown here is derived from an EMBL/GenBank/DDBJ whole genome shotgun (WGS) entry which is preliminary data.</text>
</comment>
<keyword evidence="1 3" id="KW-0732">Signal</keyword>